<gene>
    <name evidence="1" type="ORF">BV25DRAFT_1837435</name>
</gene>
<sequence length="362" mass="40440">MTEASTPSLLPLFRTGQLPELWLDNAYRIFDIAYKADPSEDVVVLPNGDIATTTSITHTDVQVSIHDIASRIRGATSQDLPYGEYNHLITFATDRILSAIEKLDFFGAYEPQPAEVAGRPPPTALRLHLHSRYYITGTDADPPPEVPSGFINRAVIVVGFGRDCVQVRLGGTEYRTVSLHRHTVYTYSYETERLTARLQFPLAYMHLIALVPSHLQDSFDPLFKDTDSDLALTRYPESRRGIVFQTDMPGCRVASEELRRRHHLSGRGQTLFLERGSTSSVIGLGIRPAHIRHKCLNVPKALTFSRRMNDLDSRKWISGHLVHGKSSTILTLFSNMIGPGVYGPLSKHRQAQGMLQGGSVRH</sequence>
<evidence type="ECO:0000313" key="1">
    <source>
        <dbReference type="EMBL" id="KAI0063891.1"/>
    </source>
</evidence>
<reference evidence="1" key="2">
    <citation type="journal article" date="2022" name="New Phytol.">
        <title>Evolutionary transition to the ectomycorrhizal habit in the genomes of a hyperdiverse lineage of mushroom-forming fungi.</title>
        <authorList>
            <person name="Looney B."/>
            <person name="Miyauchi S."/>
            <person name="Morin E."/>
            <person name="Drula E."/>
            <person name="Courty P.E."/>
            <person name="Kohler A."/>
            <person name="Kuo A."/>
            <person name="LaButti K."/>
            <person name="Pangilinan J."/>
            <person name="Lipzen A."/>
            <person name="Riley R."/>
            <person name="Andreopoulos W."/>
            <person name="He G."/>
            <person name="Johnson J."/>
            <person name="Nolan M."/>
            <person name="Tritt A."/>
            <person name="Barry K.W."/>
            <person name="Grigoriev I.V."/>
            <person name="Nagy L.G."/>
            <person name="Hibbett D."/>
            <person name="Henrissat B."/>
            <person name="Matheny P.B."/>
            <person name="Labbe J."/>
            <person name="Martin F.M."/>
        </authorList>
    </citation>
    <scope>NUCLEOTIDE SEQUENCE</scope>
    <source>
        <strain evidence="1">HHB10654</strain>
    </source>
</reference>
<protein>
    <submittedName>
        <fullName evidence="1">Uncharacterized protein</fullName>
    </submittedName>
</protein>
<dbReference type="Proteomes" id="UP000814140">
    <property type="component" value="Unassembled WGS sequence"/>
</dbReference>
<comment type="caution">
    <text evidence="1">The sequence shown here is derived from an EMBL/GenBank/DDBJ whole genome shotgun (WGS) entry which is preliminary data.</text>
</comment>
<name>A0ACB8T7A9_9AGAM</name>
<proteinExistence type="predicted"/>
<organism evidence="1 2">
    <name type="scientific">Artomyces pyxidatus</name>
    <dbReference type="NCBI Taxonomy" id="48021"/>
    <lineage>
        <taxon>Eukaryota</taxon>
        <taxon>Fungi</taxon>
        <taxon>Dikarya</taxon>
        <taxon>Basidiomycota</taxon>
        <taxon>Agaricomycotina</taxon>
        <taxon>Agaricomycetes</taxon>
        <taxon>Russulales</taxon>
        <taxon>Auriscalpiaceae</taxon>
        <taxon>Artomyces</taxon>
    </lineage>
</organism>
<accession>A0ACB8T7A9</accession>
<evidence type="ECO:0000313" key="2">
    <source>
        <dbReference type="Proteomes" id="UP000814140"/>
    </source>
</evidence>
<reference evidence="1" key="1">
    <citation type="submission" date="2021-03" db="EMBL/GenBank/DDBJ databases">
        <authorList>
            <consortium name="DOE Joint Genome Institute"/>
            <person name="Ahrendt S."/>
            <person name="Looney B.P."/>
            <person name="Miyauchi S."/>
            <person name="Morin E."/>
            <person name="Drula E."/>
            <person name="Courty P.E."/>
            <person name="Chicoki N."/>
            <person name="Fauchery L."/>
            <person name="Kohler A."/>
            <person name="Kuo A."/>
            <person name="Labutti K."/>
            <person name="Pangilinan J."/>
            <person name="Lipzen A."/>
            <person name="Riley R."/>
            <person name="Andreopoulos W."/>
            <person name="He G."/>
            <person name="Johnson J."/>
            <person name="Barry K.W."/>
            <person name="Grigoriev I.V."/>
            <person name="Nagy L."/>
            <person name="Hibbett D."/>
            <person name="Henrissat B."/>
            <person name="Matheny P.B."/>
            <person name="Labbe J."/>
            <person name="Martin F."/>
        </authorList>
    </citation>
    <scope>NUCLEOTIDE SEQUENCE</scope>
    <source>
        <strain evidence="1">HHB10654</strain>
    </source>
</reference>
<keyword evidence="2" id="KW-1185">Reference proteome</keyword>
<dbReference type="EMBL" id="MU277201">
    <property type="protein sequence ID" value="KAI0063891.1"/>
    <property type="molecule type" value="Genomic_DNA"/>
</dbReference>